<dbReference type="Gene3D" id="1.10.287.130">
    <property type="match status" value="1"/>
</dbReference>
<keyword evidence="9" id="KW-0902">Two-component regulatory system</keyword>
<dbReference type="PRINTS" id="PR00344">
    <property type="entry name" value="BCTRLSENSOR"/>
</dbReference>
<evidence type="ECO:0000256" key="4">
    <source>
        <dbReference type="ARBA" id="ARBA00022553"/>
    </source>
</evidence>
<sequence length="438" mass="46507">MRRPGRRTAARTVRARFALAFTAASLLVGGLPLAGAHLAVHLSLATLRAGSATIMVGSYGRMWLKETPATRPALYEGIVQRYVLTAILDDLRLWGGLLLLGGSAVAGGVGWWAAGWALRPLGALTAAAHRVARGHDLHERIRYPGPEEEVKQLADIIDGLLARLARTVDGQRRFIASASHELRTPVAVNRTLVEVAMAEPGAPPQLRRLGESLLVVNARHHRLIDGLLALAQGGQAILARSRFDLADLVEHVADEVAAEAAELGITVHDTAGHAPTVGDPVLVERLVRNLVENAIRHNVPGGRAWVACDRPAPAAGGQEEGAQDHRRPRQEGQDERGDRAVPRRGAGGDDGEEGEGDEGGDMVRLTVENTGEPVPAWEMETIFEPFRRLEGDRAASGAGSGLGLSIVRAIAEAHGGTVTARPRRDGGLSVTVLLPAED</sequence>
<name>A0A919R817_9ACTN</name>
<evidence type="ECO:0000256" key="11">
    <source>
        <dbReference type="SAM" id="MobiDB-lite"/>
    </source>
</evidence>
<dbReference type="SUPFAM" id="SSF47384">
    <property type="entry name" value="Homodimeric domain of signal transducing histidine kinase"/>
    <property type="match status" value="1"/>
</dbReference>
<accession>A0A919R817</accession>
<dbReference type="InterPro" id="IPR003660">
    <property type="entry name" value="HAMP_dom"/>
</dbReference>
<reference evidence="14" key="1">
    <citation type="submission" date="2021-01" db="EMBL/GenBank/DDBJ databases">
        <title>Whole genome shotgun sequence of Sphaerisporangium rufum NBRC 109079.</title>
        <authorList>
            <person name="Komaki H."/>
            <person name="Tamura T."/>
        </authorList>
    </citation>
    <scope>NUCLEOTIDE SEQUENCE</scope>
    <source>
        <strain evidence="14">NBRC 109079</strain>
    </source>
</reference>
<dbReference type="SMART" id="SM00388">
    <property type="entry name" value="HisKA"/>
    <property type="match status" value="1"/>
</dbReference>
<keyword evidence="10" id="KW-0472">Membrane</keyword>
<evidence type="ECO:0000256" key="1">
    <source>
        <dbReference type="ARBA" id="ARBA00000085"/>
    </source>
</evidence>
<dbReference type="PROSITE" id="PS50109">
    <property type="entry name" value="HIS_KIN"/>
    <property type="match status" value="1"/>
</dbReference>
<feature type="domain" description="HAMP" evidence="13">
    <location>
        <begin position="115"/>
        <end position="169"/>
    </location>
</feature>
<dbReference type="EC" id="2.7.13.3" evidence="3"/>
<feature type="compositionally biased region" description="Acidic residues" evidence="11">
    <location>
        <begin position="349"/>
        <end position="360"/>
    </location>
</feature>
<evidence type="ECO:0000313" key="15">
    <source>
        <dbReference type="Proteomes" id="UP000655287"/>
    </source>
</evidence>
<dbReference type="PANTHER" id="PTHR45436:SF5">
    <property type="entry name" value="SENSOR HISTIDINE KINASE TRCS"/>
    <property type="match status" value="1"/>
</dbReference>
<proteinExistence type="predicted"/>
<protein>
    <recommendedName>
        <fullName evidence="3">histidine kinase</fullName>
        <ecNumber evidence="3">2.7.13.3</ecNumber>
    </recommendedName>
</protein>
<evidence type="ECO:0000256" key="7">
    <source>
        <dbReference type="ARBA" id="ARBA00022777"/>
    </source>
</evidence>
<organism evidence="14 15">
    <name type="scientific">Sphaerisporangium rufum</name>
    <dbReference type="NCBI Taxonomy" id="1381558"/>
    <lineage>
        <taxon>Bacteria</taxon>
        <taxon>Bacillati</taxon>
        <taxon>Actinomycetota</taxon>
        <taxon>Actinomycetes</taxon>
        <taxon>Streptosporangiales</taxon>
        <taxon>Streptosporangiaceae</taxon>
        <taxon>Sphaerisporangium</taxon>
    </lineage>
</organism>
<keyword evidence="4" id="KW-0597">Phosphoprotein</keyword>
<evidence type="ECO:0000256" key="9">
    <source>
        <dbReference type="ARBA" id="ARBA00023012"/>
    </source>
</evidence>
<evidence type="ECO:0000256" key="2">
    <source>
        <dbReference type="ARBA" id="ARBA00004236"/>
    </source>
</evidence>
<dbReference type="Pfam" id="PF00512">
    <property type="entry name" value="HisKA"/>
    <property type="match status" value="1"/>
</dbReference>
<dbReference type="InterPro" id="IPR036097">
    <property type="entry name" value="HisK_dim/P_sf"/>
</dbReference>
<dbReference type="Gene3D" id="6.10.340.10">
    <property type="match status" value="1"/>
</dbReference>
<keyword evidence="5" id="KW-0808">Transferase</keyword>
<feature type="compositionally biased region" description="Basic and acidic residues" evidence="11">
    <location>
        <begin position="322"/>
        <end position="341"/>
    </location>
</feature>
<dbReference type="InterPro" id="IPR003661">
    <property type="entry name" value="HisK_dim/P_dom"/>
</dbReference>
<comment type="subcellular location">
    <subcellularLocation>
        <location evidence="2">Cell membrane</location>
    </subcellularLocation>
</comment>
<dbReference type="RefSeq" id="WP_203988499.1">
    <property type="nucleotide sequence ID" value="NZ_BOOU01000053.1"/>
</dbReference>
<dbReference type="InterPro" id="IPR050428">
    <property type="entry name" value="TCS_sensor_his_kinase"/>
</dbReference>
<keyword evidence="15" id="KW-1185">Reference proteome</keyword>
<evidence type="ECO:0000256" key="5">
    <source>
        <dbReference type="ARBA" id="ARBA00022679"/>
    </source>
</evidence>
<dbReference type="GO" id="GO:0005886">
    <property type="term" value="C:plasma membrane"/>
    <property type="evidence" value="ECO:0007669"/>
    <property type="project" value="UniProtKB-SubCell"/>
</dbReference>
<dbReference type="Pfam" id="PF00672">
    <property type="entry name" value="HAMP"/>
    <property type="match status" value="1"/>
</dbReference>
<dbReference type="PROSITE" id="PS50885">
    <property type="entry name" value="HAMP"/>
    <property type="match status" value="1"/>
</dbReference>
<evidence type="ECO:0000259" key="12">
    <source>
        <dbReference type="PROSITE" id="PS50109"/>
    </source>
</evidence>
<dbReference type="EMBL" id="BOOU01000053">
    <property type="protein sequence ID" value="GII78937.1"/>
    <property type="molecule type" value="Genomic_DNA"/>
</dbReference>
<evidence type="ECO:0000256" key="8">
    <source>
        <dbReference type="ARBA" id="ARBA00022989"/>
    </source>
</evidence>
<feature type="domain" description="Histidine kinase" evidence="12">
    <location>
        <begin position="177"/>
        <end position="438"/>
    </location>
</feature>
<dbReference type="SUPFAM" id="SSF55874">
    <property type="entry name" value="ATPase domain of HSP90 chaperone/DNA topoisomerase II/histidine kinase"/>
    <property type="match status" value="1"/>
</dbReference>
<dbReference type="InterPro" id="IPR036890">
    <property type="entry name" value="HATPase_C_sf"/>
</dbReference>
<dbReference type="Gene3D" id="3.30.565.10">
    <property type="entry name" value="Histidine kinase-like ATPase, C-terminal domain"/>
    <property type="match status" value="1"/>
</dbReference>
<evidence type="ECO:0000256" key="6">
    <source>
        <dbReference type="ARBA" id="ARBA00022692"/>
    </source>
</evidence>
<comment type="catalytic activity">
    <reaction evidence="1">
        <text>ATP + protein L-histidine = ADP + protein N-phospho-L-histidine.</text>
        <dbReference type="EC" id="2.7.13.3"/>
    </reaction>
</comment>
<dbReference type="InterPro" id="IPR003594">
    <property type="entry name" value="HATPase_dom"/>
</dbReference>
<feature type="region of interest" description="Disordered" evidence="11">
    <location>
        <begin position="309"/>
        <end position="362"/>
    </location>
</feature>
<dbReference type="PANTHER" id="PTHR45436">
    <property type="entry name" value="SENSOR HISTIDINE KINASE YKOH"/>
    <property type="match status" value="1"/>
</dbReference>
<evidence type="ECO:0000256" key="3">
    <source>
        <dbReference type="ARBA" id="ARBA00012438"/>
    </source>
</evidence>
<dbReference type="InterPro" id="IPR005467">
    <property type="entry name" value="His_kinase_dom"/>
</dbReference>
<evidence type="ECO:0000313" key="14">
    <source>
        <dbReference type="EMBL" id="GII78937.1"/>
    </source>
</evidence>
<keyword evidence="8" id="KW-1133">Transmembrane helix</keyword>
<dbReference type="GO" id="GO:0000155">
    <property type="term" value="F:phosphorelay sensor kinase activity"/>
    <property type="evidence" value="ECO:0007669"/>
    <property type="project" value="InterPro"/>
</dbReference>
<evidence type="ECO:0000259" key="13">
    <source>
        <dbReference type="PROSITE" id="PS50885"/>
    </source>
</evidence>
<dbReference type="CDD" id="cd06225">
    <property type="entry name" value="HAMP"/>
    <property type="match status" value="1"/>
</dbReference>
<comment type="caution">
    <text evidence="14">The sequence shown here is derived from an EMBL/GenBank/DDBJ whole genome shotgun (WGS) entry which is preliminary data.</text>
</comment>
<dbReference type="SMART" id="SM00304">
    <property type="entry name" value="HAMP"/>
    <property type="match status" value="1"/>
</dbReference>
<dbReference type="CDD" id="cd00082">
    <property type="entry name" value="HisKA"/>
    <property type="match status" value="1"/>
</dbReference>
<keyword evidence="7" id="KW-0418">Kinase</keyword>
<dbReference type="SMART" id="SM00387">
    <property type="entry name" value="HATPase_c"/>
    <property type="match status" value="1"/>
</dbReference>
<gene>
    <name evidence="14" type="ORF">Sru01_39190</name>
</gene>
<dbReference type="AlphaFoldDB" id="A0A919R817"/>
<keyword evidence="6" id="KW-0812">Transmembrane</keyword>
<dbReference type="CDD" id="cd00075">
    <property type="entry name" value="HATPase"/>
    <property type="match status" value="1"/>
</dbReference>
<dbReference type="Pfam" id="PF02518">
    <property type="entry name" value="HATPase_c"/>
    <property type="match status" value="1"/>
</dbReference>
<dbReference type="InterPro" id="IPR004358">
    <property type="entry name" value="Sig_transdc_His_kin-like_C"/>
</dbReference>
<evidence type="ECO:0000256" key="10">
    <source>
        <dbReference type="ARBA" id="ARBA00023136"/>
    </source>
</evidence>
<dbReference type="Proteomes" id="UP000655287">
    <property type="component" value="Unassembled WGS sequence"/>
</dbReference>